<reference evidence="4" key="1">
    <citation type="submission" date="2025-08" db="UniProtKB">
        <authorList>
            <consortium name="Ensembl"/>
        </authorList>
    </citation>
    <scope>IDENTIFICATION</scope>
</reference>
<keyword evidence="5" id="KW-1185">Reference proteome</keyword>
<evidence type="ECO:0000256" key="3">
    <source>
        <dbReference type="SAM" id="SignalP"/>
    </source>
</evidence>
<evidence type="ECO:0000256" key="1">
    <source>
        <dbReference type="SAM" id="MobiDB-lite"/>
    </source>
</evidence>
<dbReference type="InterPro" id="IPR018154">
    <property type="entry name" value="TLV/ENV_coat_polyprotein"/>
</dbReference>
<dbReference type="STRING" id="41447.ENSSDUP00000032919"/>
<proteinExistence type="predicted"/>
<dbReference type="Proteomes" id="UP000261420">
    <property type="component" value="Unplaced"/>
</dbReference>
<feature type="region of interest" description="Disordered" evidence="1">
    <location>
        <begin position="27"/>
        <end position="47"/>
    </location>
</feature>
<keyword evidence="3" id="KW-0732">Signal</keyword>
<dbReference type="GeneTree" id="ENSGT00530000064449"/>
<dbReference type="PANTHER" id="PTHR10424">
    <property type="entry name" value="VIRAL ENVELOPE PROTEIN"/>
    <property type="match status" value="1"/>
</dbReference>
<dbReference type="Ensembl" id="ENSSDUT00000033482.1">
    <property type="protein sequence ID" value="ENSSDUP00000032919.1"/>
    <property type="gene ID" value="ENSSDUG00000023654.1"/>
</dbReference>
<dbReference type="AlphaFoldDB" id="A0A3B4VQP3"/>
<dbReference type="PANTHER" id="PTHR10424:SF80">
    <property type="entry name" value="ENVELOPE GLYCOPROTEIN"/>
    <property type="match status" value="1"/>
</dbReference>
<feature type="signal peptide" evidence="3">
    <location>
        <begin position="1"/>
        <end position="23"/>
    </location>
</feature>
<keyword evidence="2" id="KW-0472">Membrane</keyword>
<protein>
    <recommendedName>
        <fullName evidence="6">Envelope polyprotein</fullName>
    </recommendedName>
</protein>
<dbReference type="Pfam" id="PF00429">
    <property type="entry name" value="TLV_coat"/>
    <property type="match status" value="1"/>
</dbReference>
<sequence>MVTLFLILTFLLVWYLWEPPKEGLTRNKTANITQQNTTHKRSRRSTDHGWNGVPWIVNWSYDNAIRVTVAPNTSTVLTIPINNLKGFWGIYPPAPTTGGGREYHWWYLTSNVLDVSWNTLITDESQYWAPGSETSAKYFKDKITLTHNGASLGLTVSLPAGPYPVPNATLNGTSCFTFLLWARHSGKDPDYPFLMCVNNTMEQSDVPITNNYTVTAIKVFNNAEEKDVDEWFRVTTGVSGQSNNWLLMVGQAANMSNRDCVVCMSPRPLLQIIPATIPQQCVVEVMNKTNPNSTCSSWDSVFPVTEATVKKPMFSKKVAPGNFTCINMTGSGQRLGNLSESECTKGIITTANFKPVSQGDIWWWCGDDRIFDRFPVNVTGLYALVTLLLPVSIYPISVKDLTENLNAKMHQQRHLKKRAAAWRSDNDPTYIDAIGVPRGVPDEYKLVDQVAAGFESSICWWCTINKNVDRINYIHYNVQKLGNWTEAGFEAVHGQLAATSLMTFQNRIAVDMLLAEKGGVCAMFGERCCTFIPNNTAADGSLTKAIEGLRTLNGKMKDHSGVDTTMWDSWMDAFGKYRTLVSSVLVSIAVFAAVLTLCGCCCIPCLRSLLNRLITTAISPMENQIAQMYPLLGKGSDVLQMVNAMVSYKCNRNK</sequence>
<keyword evidence="2" id="KW-1133">Transmembrane helix</keyword>
<keyword evidence="2" id="KW-0812">Transmembrane</keyword>
<dbReference type="OMA" id="CEITQIE"/>
<dbReference type="CDD" id="cd09951">
    <property type="entry name" value="HERV-Rb-like_HR1-HR2"/>
    <property type="match status" value="1"/>
</dbReference>
<evidence type="ECO:0000256" key="2">
    <source>
        <dbReference type="SAM" id="Phobius"/>
    </source>
</evidence>
<evidence type="ECO:0000313" key="4">
    <source>
        <dbReference type="Ensembl" id="ENSSDUP00000032919.1"/>
    </source>
</evidence>
<evidence type="ECO:0008006" key="6">
    <source>
        <dbReference type="Google" id="ProtNLM"/>
    </source>
</evidence>
<reference evidence="4" key="2">
    <citation type="submission" date="2025-09" db="UniProtKB">
        <authorList>
            <consortium name="Ensembl"/>
        </authorList>
    </citation>
    <scope>IDENTIFICATION</scope>
</reference>
<feature type="transmembrane region" description="Helical" evidence="2">
    <location>
        <begin position="584"/>
        <end position="606"/>
    </location>
</feature>
<evidence type="ECO:0000313" key="5">
    <source>
        <dbReference type="Proteomes" id="UP000261420"/>
    </source>
</evidence>
<name>A0A3B4VQP3_SERDU</name>
<feature type="compositionally biased region" description="Polar residues" evidence="1">
    <location>
        <begin position="27"/>
        <end position="37"/>
    </location>
</feature>
<accession>A0A3B4VQP3</accession>
<dbReference type="Gene3D" id="1.10.287.210">
    <property type="match status" value="1"/>
</dbReference>
<organism evidence="4 5">
    <name type="scientific">Seriola dumerili</name>
    <name type="common">Greater amberjack</name>
    <name type="synonym">Caranx dumerili</name>
    <dbReference type="NCBI Taxonomy" id="41447"/>
    <lineage>
        <taxon>Eukaryota</taxon>
        <taxon>Metazoa</taxon>
        <taxon>Chordata</taxon>
        <taxon>Craniata</taxon>
        <taxon>Vertebrata</taxon>
        <taxon>Euteleostomi</taxon>
        <taxon>Actinopterygii</taxon>
        <taxon>Neopterygii</taxon>
        <taxon>Teleostei</taxon>
        <taxon>Neoteleostei</taxon>
        <taxon>Acanthomorphata</taxon>
        <taxon>Carangaria</taxon>
        <taxon>Carangiformes</taxon>
        <taxon>Carangidae</taxon>
        <taxon>Seriola</taxon>
    </lineage>
</organism>
<dbReference type="SUPFAM" id="SSF58069">
    <property type="entry name" value="Virus ectodomain"/>
    <property type="match status" value="1"/>
</dbReference>
<feature type="chain" id="PRO_5017444941" description="Envelope polyprotein" evidence="3">
    <location>
        <begin position="24"/>
        <end position="654"/>
    </location>
</feature>